<protein>
    <submittedName>
        <fullName evidence="4">Uncharacterized protein</fullName>
    </submittedName>
</protein>
<sequence length="602" mass="70606">MSDRERTMFNLGQARKPKPTLSSAPIEDISLYPQRRHLSSDNSTLSPTSMEIDLQTILRRIQMDLNLDKREIDIYQRALDSHYLLKTTEEEKLSLADDENLINDLERMASRDGNRTISGTKLKENIEKYVKAKIKAEKLVKDYGRPDKEEPERPRSPSLPTFSTALSKEYIINALPSISIYETTNELNSAKKIIDIIIEQTNNTRGIPNRKSVIQLYTTYAINYLQGPIKTKKTAQISEILKNQLEKAGKSQYDFEAVFKALEFVWIEEEEYEIEPVEPVKPHAAKVKVKSGRPGEAEDIKSLKEAAETLKNNNLQTEKDIEMLKLTIEKAVKEKNILEKKLQENDLFLQKKLDEKKNYEQEHEAYLNLQKRQIELQEQLNGQQQDLVNKSRELEILKNQYESHIKSQEVLFADQVNELNELRQKNQDVEYYIKMQCEIKEENQKIQRKIEEIMKNGTTKQDLEKYFIQTDHLKERMQQLNNEKKLIEKNNTILDEELNFVLQYKQDIDKNLIDCYKKRSENLDNIEEELISRDEDLIIREQKFRDQYDTIEKESLIAKRNMISSIGNEFSKARSLPDHYALYFGICVISFIIGIFLSKAEY</sequence>
<organism evidence="4 5">
    <name type="scientific">Blepharisma stoltei</name>
    <dbReference type="NCBI Taxonomy" id="1481888"/>
    <lineage>
        <taxon>Eukaryota</taxon>
        <taxon>Sar</taxon>
        <taxon>Alveolata</taxon>
        <taxon>Ciliophora</taxon>
        <taxon>Postciliodesmatophora</taxon>
        <taxon>Heterotrichea</taxon>
        <taxon>Heterotrichida</taxon>
        <taxon>Blepharismidae</taxon>
        <taxon>Blepharisma</taxon>
    </lineage>
</organism>
<dbReference type="Proteomes" id="UP001162131">
    <property type="component" value="Unassembled WGS sequence"/>
</dbReference>
<keyword evidence="3" id="KW-0812">Transmembrane</keyword>
<keyword evidence="3" id="KW-0472">Membrane</keyword>
<dbReference type="EMBL" id="CAJZBQ010000060">
    <property type="protein sequence ID" value="CAG9334795.1"/>
    <property type="molecule type" value="Genomic_DNA"/>
</dbReference>
<reference evidence="4" key="1">
    <citation type="submission" date="2021-09" db="EMBL/GenBank/DDBJ databases">
        <authorList>
            <consortium name="AG Swart"/>
            <person name="Singh M."/>
            <person name="Singh A."/>
            <person name="Seah K."/>
            <person name="Emmerich C."/>
        </authorList>
    </citation>
    <scope>NUCLEOTIDE SEQUENCE</scope>
    <source>
        <strain evidence="4">ATCC30299</strain>
    </source>
</reference>
<feature type="compositionally biased region" description="Basic and acidic residues" evidence="2">
    <location>
        <begin position="141"/>
        <end position="155"/>
    </location>
</feature>
<feature type="region of interest" description="Disordered" evidence="2">
    <location>
        <begin position="141"/>
        <end position="161"/>
    </location>
</feature>
<feature type="transmembrane region" description="Helical" evidence="3">
    <location>
        <begin position="580"/>
        <end position="598"/>
    </location>
</feature>
<evidence type="ECO:0000313" key="4">
    <source>
        <dbReference type="EMBL" id="CAG9334795.1"/>
    </source>
</evidence>
<gene>
    <name evidence="4" type="ORF">BSTOLATCC_MIC62380</name>
</gene>
<proteinExistence type="predicted"/>
<feature type="coiled-coil region" evidence="1">
    <location>
        <begin position="300"/>
        <end position="497"/>
    </location>
</feature>
<name>A0AAU9KBZ2_9CILI</name>
<keyword evidence="5" id="KW-1185">Reference proteome</keyword>
<keyword evidence="3" id="KW-1133">Transmembrane helix</keyword>
<evidence type="ECO:0000256" key="1">
    <source>
        <dbReference type="SAM" id="Coils"/>
    </source>
</evidence>
<evidence type="ECO:0000256" key="2">
    <source>
        <dbReference type="SAM" id="MobiDB-lite"/>
    </source>
</evidence>
<dbReference type="AlphaFoldDB" id="A0AAU9KBZ2"/>
<comment type="caution">
    <text evidence="4">The sequence shown here is derived from an EMBL/GenBank/DDBJ whole genome shotgun (WGS) entry which is preliminary data.</text>
</comment>
<feature type="region of interest" description="Disordered" evidence="2">
    <location>
        <begin position="1"/>
        <end position="24"/>
    </location>
</feature>
<evidence type="ECO:0000313" key="5">
    <source>
        <dbReference type="Proteomes" id="UP001162131"/>
    </source>
</evidence>
<keyword evidence="1" id="KW-0175">Coiled coil</keyword>
<accession>A0AAU9KBZ2</accession>
<evidence type="ECO:0000256" key="3">
    <source>
        <dbReference type="SAM" id="Phobius"/>
    </source>
</evidence>